<dbReference type="SUPFAM" id="SSF51735">
    <property type="entry name" value="NAD(P)-binding Rossmann-fold domains"/>
    <property type="match status" value="1"/>
</dbReference>
<evidence type="ECO:0000256" key="1">
    <source>
        <dbReference type="ARBA" id="ARBA00001911"/>
    </source>
</evidence>
<dbReference type="PANTHER" id="PTHR43078:SF7">
    <property type="entry name" value="UDP-GLUCURONATE DECARBOXYLASE"/>
    <property type="match status" value="1"/>
</dbReference>
<dbReference type="AlphaFoldDB" id="A0A151CI24"/>
<dbReference type="Proteomes" id="UP000075359">
    <property type="component" value="Unassembled WGS sequence"/>
</dbReference>
<dbReference type="GO" id="GO:0048040">
    <property type="term" value="F:UDP-glucuronate decarboxylase activity"/>
    <property type="evidence" value="ECO:0007669"/>
    <property type="project" value="TreeGrafter"/>
</dbReference>
<keyword evidence="3" id="KW-0520">NAD</keyword>
<feature type="domain" description="NAD-dependent epimerase/dehydratase" evidence="5">
    <location>
        <begin position="27"/>
        <end position="272"/>
    </location>
</feature>
<keyword evidence="4" id="KW-0456">Lyase</keyword>
<dbReference type="RefSeq" id="WP_067329303.1">
    <property type="nucleotide sequence ID" value="NZ_LNKT01000004.1"/>
</dbReference>
<gene>
    <name evidence="6" type="ORF">AS592_09270</name>
</gene>
<dbReference type="PANTHER" id="PTHR43078">
    <property type="entry name" value="UDP-GLUCURONIC ACID DECARBOXYLASE-RELATED"/>
    <property type="match status" value="1"/>
</dbReference>
<dbReference type="Gene3D" id="3.40.50.720">
    <property type="entry name" value="NAD(P)-binding Rossmann-like Domain"/>
    <property type="match status" value="1"/>
</dbReference>
<dbReference type="GO" id="GO:0005737">
    <property type="term" value="C:cytoplasm"/>
    <property type="evidence" value="ECO:0007669"/>
    <property type="project" value="TreeGrafter"/>
</dbReference>
<evidence type="ECO:0000256" key="2">
    <source>
        <dbReference type="ARBA" id="ARBA00022793"/>
    </source>
</evidence>
<evidence type="ECO:0000256" key="4">
    <source>
        <dbReference type="ARBA" id="ARBA00023239"/>
    </source>
</evidence>
<dbReference type="InterPro" id="IPR044516">
    <property type="entry name" value="UXS-like"/>
</dbReference>
<dbReference type="GO" id="GO:0070403">
    <property type="term" value="F:NAD+ binding"/>
    <property type="evidence" value="ECO:0007669"/>
    <property type="project" value="InterPro"/>
</dbReference>
<keyword evidence="7" id="KW-1185">Reference proteome</keyword>
<evidence type="ECO:0000256" key="3">
    <source>
        <dbReference type="ARBA" id="ARBA00023027"/>
    </source>
</evidence>
<evidence type="ECO:0000259" key="5">
    <source>
        <dbReference type="Pfam" id="PF01370"/>
    </source>
</evidence>
<protein>
    <recommendedName>
        <fullName evidence="5">NAD-dependent epimerase/dehydratase domain-containing protein</fullName>
    </recommendedName>
</protein>
<dbReference type="STRING" id="1630136.AS592_09270"/>
<keyword evidence="2" id="KW-0210">Decarboxylase</keyword>
<sequence>MNTIIKEDMEYLSSVVVDYERFSNKTILITGGNGFLPAYMVDFLMYLNNNKLLTSSCKVIVLVRNLTHAEKRFQDYLEHYFFTLIHQDVVQETLISGKINFIIHAASPASPKYYSSDPVGVSLPNIIGTKNILELAREKKVESLLYFSSGEVYGQVDKENIGETDYGYIDPLDLRSCYAESKRMGESLCKSYGHQYGIPCKIVRPFHTYGPGMKLDDGRVFADFVQNIVNNENIILKSKGSAIRAFCYLADAVEGFFKILLDGKSGEAYNIANPDTSISIKNLAELLVKLYPKKELKVEYDFKRNDKYMPS</sequence>
<dbReference type="InterPro" id="IPR036291">
    <property type="entry name" value="NAD(P)-bd_dom_sf"/>
</dbReference>
<dbReference type="EMBL" id="LNKT01000004">
    <property type="protein sequence ID" value="KYJ87176.1"/>
    <property type="molecule type" value="Genomic_DNA"/>
</dbReference>
<name>A0A151CI24_9BACT</name>
<organism evidence="6 7">
    <name type="scientific">Sulfurovum riftiae</name>
    <dbReference type="NCBI Taxonomy" id="1630136"/>
    <lineage>
        <taxon>Bacteria</taxon>
        <taxon>Pseudomonadati</taxon>
        <taxon>Campylobacterota</taxon>
        <taxon>Epsilonproteobacteria</taxon>
        <taxon>Campylobacterales</taxon>
        <taxon>Sulfurovaceae</taxon>
        <taxon>Sulfurovum</taxon>
    </lineage>
</organism>
<dbReference type="OrthoDB" id="9802815at2"/>
<feature type="non-terminal residue" evidence="6">
    <location>
        <position position="311"/>
    </location>
</feature>
<comment type="caution">
    <text evidence="6">The sequence shown here is derived from an EMBL/GenBank/DDBJ whole genome shotgun (WGS) entry which is preliminary data.</text>
</comment>
<dbReference type="InterPro" id="IPR001509">
    <property type="entry name" value="Epimerase_deHydtase"/>
</dbReference>
<reference evidence="6 7" key="1">
    <citation type="submission" date="2015-11" db="EMBL/GenBank/DDBJ databases">
        <title>Draft genome of Sulfurovum riftiae 1812E, a member of the Epsilonproteobacteria isolated from the tube of the deep-sea hydrothermal vent tubewom Riftia pachyptila.</title>
        <authorList>
            <person name="Vetriani C."/>
            <person name="Giovannelli D."/>
        </authorList>
    </citation>
    <scope>NUCLEOTIDE SEQUENCE [LARGE SCALE GENOMIC DNA]</scope>
    <source>
        <strain evidence="6 7">1812E</strain>
    </source>
</reference>
<proteinExistence type="predicted"/>
<accession>A0A151CI24</accession>
<comment type="cofactor">
    <cofactor evidence="1">
        <name>NAD(+)</name>
        <dbReference type="ChEBI" id="CHEBI:57540"/>
    </cofactor>
</comment>
<evidence type="ECO:0000313" key="6">
    <source>
        <dbReference type="EMBL" id="KYJ87176.1"/>
    </source>
</evidence>
<evidence type="ECO:0000313" key="7">
    <source>
        <dbReference type="Proteomes" id="UP000075359"/>
    </source>
</evidence>
<dbReference type="GO" id="GO:0042732">
    <property type="term" value="P:D-xylose metabolic process"/>
    <property type="evidence" value="ECO:0007669"/>
    <property type="project" value="InterPro"/>
</dbReference>
<dbReference type="Pfam" id="PF01370">
    <property type="entry name" value="Epimerase"/>
    <property type="match status" value="1"/>
</dbReference>